<dbReference type="Proteomes" id="UP000037035">
    <property type="component" value="Unassembled WGS sequence"/>
</dbReference>
<name>A0A0L6U6P3_9BASI</name>
<sequence>MRPSGETLQPMSTSSSSSNYVGTDMARDSANLFHTATPVPNWTEEDVKAWLQAVGFDELAHISEEQGIDGTVLMHLDSESLRDLGFIKVGQRLRLLRLINELMGLADNFDVPESNSRIMGSSDLGSNINSNYPQAVISTHFIGVCIGDQLNSEYSLWNSVHSQTDDRIRMLEDQVWNLKETTKFLRERTDSLTGYNTSWAMQSCATSLALQSSKPSGDSGTSTPPTTASSIRTAITCLTSNHSRTHDTISNETDSAVERFTPIKYHDSTEPTTAGMDHFSLASPMQLNKKQAPRRPPISENVTEELYNDACSSSSNSKTPQPGISPQSAAFSPKTTISIKTYNTRRNSQQPPNNFAELRGKFSGFNTDEPTFPSNAPTTPNGAALTANRKPSLVNRRVGAPAQGQGISPYSMRSGGALNDNRSGGVWKRSSSTTMLSGFLPAEPGQSKSYLSPKPGAHHSNVTAINRSASTSNLKATNNSSDPRINQTLKRLNTETSMRVKSNTEQTVIEVLSNHLSTFYVDEPHAWSKHVLLLRINDGKEYCLSYDDIPLKVYRSFRSREGVDFAIRSIDEIPSPLKLAGNNRRRNMSFNLEEELLTPDELKSGPDGEIKTMELESKPLPYGLAICGYQAAAPGELTIKAGESFKLKSHSKGRYYLERENNSSLVSPLLGASGTPAQSPTRFPNETVIENVGWVAESCILESTKSMRAVSGNGSSLKHLISNPLDGASQCFDLENLTTPKIALVSFQPQPTTWSGELNKVMQGERMLVFNRKTRFHWVYCLRESSGERGWLPKWILSSNLDVFPDPCSSASHSKLQSYLLQQQWSARGAERSGSETCSLEYNPNRKAVLLGRSASTVVPQKQKHGSPPTLRTLRTQRSQHYNPAGMPISIEPPLKQQLLFRNRPDATSEEGSDSGITSLTRSVTDGASYAVNFSPRSRRSRAGS</sequence>
<feature type="region of interest" description="Disordered" evidence="1">
    <location>
        <begin position="905"/>
        <end position="945"/>
    </location>
</feature>
<feature type="region of interest" description="Disordered" evidence="1">
    <location>
        <begin position="308"/>
        <end position="430"/>
    </location>
</feature>
<reference evidence="3 4" key="1">
    <citation type="submission" date="2015-08" db="EMBL/GenBank/DDBJ databases">
        <title>Next Generation Sequencing and Analysis of the Genome of Puccinia sorghi L Schw, the Causal Agent of Maize Common Rust.</title>
        <authorList>
            <person name="Rochi L."/>
            <person name="Burguener G."/>
            <person name="Darino M."/>
            <person name="Turjanski A."/>
            <person name="Kreff E."/>
            <person name="Dieguez M.J."/>
            <person name="Sacco F."/>
        </authorList>
    </citation>
    <scope>NUCLEOTIDE SEQUENCE [LARGE SCALE GENOMIC DNA]</scope>
    <source>
        <strain evidence="3 4">RO10H11247</strain>
    </source>
</reference>
<feature type="compositionally biased region" description="Low complexity" evidence="1">
    <location>
        <begin position="212"/>
        <end position="230"/>
    </location>
</feature>
<feature type="compositionally biased region" description="Polar residues" evidence="1">
    <location>
        <begin position="1"/>
        <end position="11"/>
    </location>
</feature>
<dbReference type="SUPFAM" id="SSF47769">
    <property type="entry name" value="SAM/Pointed domain"/>
    <property type="match status" value="1"/>
</dbReference>
<dbReference type="AlphaFoldDB" id="A0A0L6U6P3"/>
<dbReference type="InterPro" id="IPR001660">
    <property type="entry name" value="SAM"/>
</dbReference>
<dbReference type="EMBL" id="LAVV01015071">
    <property type="protein sequence ID" value="KNZ44193.1"/>
    <property type="molecule type" value="Genomic_DNA"/>
</dbReference>
<dbReference type="Gene3D" id="1.10.150.50">
    <property type="entry name" value="Transcription Factor, Ets-1"/>
    <property type="match status" value="1"/>
</dbReference>
<evidence type="ECO:0000256" key="1">
    <source>
        <dbReference type="SAM" id="MobiDB-lite"/>
    </source>
</evidence>
<dbReference type="InterPro" id="IPR013761">
    <property type="entry name" value="SAM/pointed_sf"/>
</dbReference>
<dbReference type="SMART" id="SM00454">
    <property type="entry name" value="SAM"/>
    <property type="match status" value="1"/>
</dbReference>
<dbReference type="STRING" id="27349.A0A0L6U6P3"/>
<comment type="caution">
    <text evidence="3">The sequence shown here is derived from an EMBL/GenBank/DDBJ whole genome shotgun (WGS) entry which is preliminary data.</text>
</comment>
<dbReference type="Pfam" id="PF07647">
    <property type="entry name" value="SAM_2"/>
    <property type="match status" value="1"/>
</dbReference>
<dbReference type="PROSITE" id="PS50105">
    <property type="entry name" value="SAM_DOMAIN"/>
    <property type="match status" value="1"/>
</dbReference>
<evidence type="ECO:0000313" key="3">
    <source>
        <dbReference type="EMBL" id="KNZ44193.1"/>
    </source>
</evidence>
<feature type="domain" description="SAM" evidence="2">
    <location>
        <begin position="42"/>
        <end position="105"/>
    </location>
</feature>
<feature type="compositionally biased region" description="Polar residues" evidence="1">
    <location>
        <begin position="915"/>
        <end position="926"/>
    </location>
</feature>
<dbReference type="OrthoDB" id="8883818at2759"/>
<proteinExistence type="predicted"/>
<gene>
    <name evidence="3" type="ORF">VP01_941g13</name>
</gene>
<feature type="compositionally biased region" description="Polar residues" evidence="1">
    <location>
        <begin position="364"/>
        <end position="381"/>
    </location>
</feature>
<feature type="region of interest" description="Disordered" evidence="1">
    <location>
        <begin position="210"/>
        <end position="231"/>
    </location>
</feature>
<evidence type="ECO:0000313" key="4">
    <source>
        <dbReference type="Proteomes" id="UP000037035"/>
    </source>
</evidence>
<organism evidence="3 4">
    <name type="scientific">Puccinia sorghi</name>
    <dbReference type="NCBI Taxonomy" id="27349"/>
    <lineage>
        <taxon>Eukaryota</taxon>
        <taxon>Fungi</taxon>
        <taxon>Dikarya</taxon>
        <taxon>Basidiomycota</taxon>
        <taxon>Pucciniomycotina</taxon>
        <taxon>Pucciniomycetes</taxon>
        <taxon>Pucciniales</taxon>
        <taxon>Pucciniaceae</taxon>
        <taxon>Puccinia</taxon>
    </lineage>
</organism>
<accession>A0A0L6U6P3</accession>
<feature type="compositionally biased region" description="Polar residues" evidence="1">
    <location>
        <begin position="310"/>
        <end position="353"/>
    </location>
</feature>
<dbReference type="VEuPathDB" id="FungiDB:VP01_941g13"/>
<feature type="region of interest" description="Disordered" evidence="1">
    <location>
        <begin position="1"/>
        <end position="21"/>
    </location>
</feature>
<feature type="region of interest" description="Disordered" evidence="1">
    <location>
        <begin position="856"/>
        <end position="875"/>
    </location>
</feature>
<protein>
    <recommendedName>
        <fullName evidence="2">SAM domain-containing protein</fullName>
    </recommendedName>
</protein>
<keyword evidence="4" id="KW-1185">Reference proteome</keyword>
<evidence type="ECO:0000259" key="2">
    <source>
        <dbReference type="PROSITE" id="PS50105"/>
    </source>
</evidence>